<keyword evidence="2" id="KW-1185">Reference proteome</keyword>
<accession>A0ABR2AXH0</accession>
<evidence type="ECO:0000313" key="2">
    <source>
        <dbReference type="Proteomes" id="UP001472677"/>
    </source>
</evidence>
<dbReference type="PANTHER" id="PTHR33356">
    <property type="entry name" value="TIP41-LIKE PROTEIN"/>
    <property type="match status" value="1"/>
</dbReference>
<evidence type="ECO:0000313" key="1">
    <source>
        <dbReference type="EMBL" id="KAK8498917.1"/>
    </source>
</evidence>
<proteinExistence type="predicted"/>
<name>A0ABR2AXH0_9ROSI</name>
<comment type="caution">
    <text evidence="1">The sequence shown here is derived from an EMBL/GenBank/DDBJ whole genome shotgun (WGS) entry which is preliminary data.</text>
</comment>
<protein>
    <submittedName>
        <fullName evidence="1">Uncharacterized protein</fullName>
    </submittedName>
</protein>
<gene>
    <name evidence="1" type="ORF">V6N12_044648</name>
</gene>
<reference evidence="1 2" key="1">
    <citation type="journal article" date="2024" name="G3 (Bethesda)">
        <title>Genome assembly of Hibiscus sabdariffa L. provides insights into metabolisms of medicinal natural products.</title>
        <authorList>
            <person name="Kim T."/>
        </authorList>
    </citation>
    <scope>NUCLEOTIDE SEQUENCE [LARGE SCALE GENOMIC DNA]</scope>
    <source>
        <strain evidence="1">TK-2024</strain>
        <tissue evidence="1">Old leaves</tissue>
    </source>
</reference>
<dbReference type="Proteomes" id="UP001472677">
    <property type="component" value="Unassembled WGS sequence"/>
</dbReference>
<dbReference type="PANTHER" id="PTHR33356:SF13">
    <property type="entry name" value="DUF4005 DOMAIN-CONTAINING PROTEIN"/>
    <property type="match status" value="1"/>
</dbReference>
<sequence>MAAAGVEDIEVGSCLPSHLLHHQAIWDWDWDWDWDWETKKTKNGVKYGYHHRYHSMLPPTETFPVPALNSNASLRRNQKPRYWSSSASGGPGMQAFFLDSGKKSPGTGVFLPRRAGTGTHLHSNTRPAACSPVLLPSRVVRALNLNVQELGLQISPRRGLPLYLQILFFSVPKLLLRIFFFPGNGLIEHISSGPIFVAPHKIIGNVVI</sequence>
<dbReference type="EMBL" id="JBBPBM010000244">
    <property type="protein sequence ID" value="KAK8498917.1"/>
    <property type="molecule type" value="Genomic_DNA"/>
</dbReference>
<organism evidence="1 2">
    <name type="scientific">Hibiscus sabdariffa</name>
    <name type="common">roselle</name>
    <dbReference type="NCBI Taxonomy" id="183260"/>
    <lineage>
        <taxon>Eukaryota</taxon>
        <taxon>Viridiplantae</taxon>
        <taxon>Streptophyta</taxon>
        <taxon>Embryophyta</taxon>
        <taxon>Tracheophyta</taxon>
        <taxon>Spermatophyta</taxon>
        <taxon>Magnoliopsida</taxon>
        <taxon>eudicotyledons</taxon>
        <taxon>Gunneridae</taxon>
        <taxon>Pentapetalae</taxon>
        <taxon>rosids</taxon>
        <taxon>malvids</taxon>
        <taxon>Malvales</taxon>
        <taxon>Malvaceae</taxon>
        <taxon>Malvoideae</taxon>
        <taxon>Hibiscus</taxon>
    </lineage>
</organism>